<dbReference type="GO" id="GO:0005829">
    <property type="term" value="C:cytosol"/>
    <property type="evidence" value="ECO:0007669"/>
    <property type="project" value="TreeGrafter"/>
</dbReference>
<dbReference type="SUPFAM" id="SSF53613">
    <property type="entry name" value="Ribokinase-like"/>
    <property type="match status" value="1"/>
</dbReference>
<feature type="non-terminal residue" evidence="2">
    <location>
        <position position="1"/>
    </location>
</feature>
<evidence type="ECO:0000313" key="2">
    <source>
        <dbReference type="EMBL" id="HDL89897.1"/>
    </source>
</evidence>
<organism evidence="2">
    <name type="scientific">Thermodesulforhabdus norvegica</name>
    <dbReference type="NCBI Taxonomy" id="39841"/>
    <lineage>
        <taxon>Bacteria</taxon>
        <taxon>Pseudomonadati</taxon>
        <taxon>Thermodesulfobacteriota</taxon>
        <taxon>Syntrophobacteria</taxon>
        <taxon>Syntrophobacterales</taxon>
        <taxon>Thermodesulforhabdaceae</taxon>
        <taxon>Thermodesulforhabdus</taxon>
    </lineage>
</organism>
<accession>A0A7C1AW03</accession>
<evidence type="ECO:0000259" key="1">
    <source>
        <dbReference type="Pfam" id="PF00294"/>
    </source>
</evidence>
<feature type="domain" description="Carbohydrate kinase PfkB" evidence="1">
    <location>
        <begin position="3"/>
        <end position="229"/>
    </location>
</feature>
<sequence length="246" mass="27048">QTVKNLLAERGIRSEGLVASNRCPTTVKTRIIAHNQQVVRFDREVRSHLTDREMKSIASFLEDLPAIDVVIVSDYAKGVVTPDLMEWLRSWTARRNIPLVVDPKVVNASFFRDVTVLTPNHVEASQIAGMTFVTEDDEHLCDVASRIMEKLRCQYLLITRGPGGMSLFSRENSPIHLPTIARQVYDVTGAGDTVIATLSVAICAGLPVIHGAYLANLAAGHVVGEVGTAVITAHRLKELVQRSCNR</sequence>
<dbReference type="AlphaFoldDB" id="A0A7C1AW03"/>
<dbReference type="GO" id="GO:0033785">
    <property type="term" value="F:heptose 7-phosphate kinase activity"/>
    <property type="evidence" value="ECO:0007669"/>
    <property type="project" value="TreeGrafter"/>
</dbReference>
<dbReference type="Gene3D" id="3.40.1190.20">
    <property type="match status" value="1"/>
</dbReference>
<dbReference type="GO" id="GO:0033786">
    <property type="term" value="F:heptose-1-phosphate adenylyltransferase activity"/>
    <property type="evidence" value="ECO:0007669"/>
    <property type="project" value="TreeGrafter"/>
</dbReference>
<gene>
    <name evidence="2" type="ORF">ENG14_03230</name>
</gene>
<dbReference type="Pfam" id="PF00294">
    <property type="entry name" value="PfkB"/>
    <property type="match status" value="1"/>
</dbReference>
<proteinExistence type="predicted"/>
<keyword evidence="2" id="KW-0808">Transferase</keyword>
<dbReference type="InterPro" id="IPR029056">
    <property type="entry name" value="Ribokinase-like"/>
</dbReference>
<reference evidence="2" key="1">
    <citation type="journal article" date="2020" name="mSystems">
        <title>Genome- and Community-Level Interaction Insights into Carbon Utilization and Element Cycling Functions of Hydrothermarchaeota in Hydrothermal Sediment.</title>
        <authorList>
            <person name="Zhou Z."/>
            <person name="Liu Y."/>
            <person name="Xu W."/>
            <person name="Pan J."/>
            <person name="Luo Z.H."/>
            <person name="Li M."/>
        </authorList>
    </citation>
    <scope>NUCLEOTIDE SEQUENCE [LARGE SCALE GENOMIC DNA]</scope>
    <source>
        <strain evidence="2">HyVt-19</strain>
    </source>
</reference>
<comment type="caution">
    <text evidence="2">The sequence shown here is derived from an EMBL/GenBank/DDBJ whole genome shotgun (WGS) entry which is preliminary data.</text>
</comment>
<dbReference type="PANTHER" id="PTHR46969">
    <property type="entry name" value="BIFUNCTIONAL PROTEIN HLDE"/>
    <property type="match status" value="1"/>
</dbReference>
<protein>
    <submittedName>
        <fullName evidence="2">D-glycero-beta-D-manno-heptose-7-phosphate kinase</fullName>
    </submittedName>
</protein>
<dbReference type="Proteomes" id="UP000886355">
    <property type="component" value="Unassembled WGS sequence"/>
</dbReference>
<dbReference type="InterPro" id="IPR011611">
    <property type="entry name" value="PfkB_dom"/>
</dbReference>
<dbReference type="PANTHER" id="PTHR46969:SF1">
    <property type="entry name" value="BIFUNCTIONAL PROTEIN HLDE"/>
    <property type="match status" value="1"/>
</dbReference>
<dbReference type="EMBL" id="DQZW01000150">
    <property type="protein sequence ID" value="HDL89897.1"/>
    <property type="molecule type" value="Genomic_DNA"/>
</dbReference>
<keyword evidence="2" id="KW-0418">Kinase</keyword>
<name>A0A7C1AW03_9BACT</name>